<dbReference type="GO" id="GO:0043531">
    <property type="term" value="F:ADP binding"/>
    <property type="evidence" value="ECO:0007669"/>
    <property type="project" value="InterPro"/>
</dbReference>
<feature type="domain" description="OmpR/PhoB-type" evidence="9">
    <location>
        <begin position="1"/>
        <end position="96"/>
    </location>
</feature>
<feature type="repeat" description="TPR" evidence="6">
    <location>
        <begin position="970"/>
        <end position="1003"/>
    </location>
</feature>
<dbReference type="Gene3D" id="3.40.50.300">
    <property type="entry name" value="P-loop containing nucleotide triphosphate hydrolases"/>
    <property type="match status" value="1"/>
</dbReference>
<dbReference type="Pfam" id="PF03704">
    <property type="entry name" value="BTAD"/>
    <property type="match status" value="1"/>
</dbReference>
<dbReference type="InterPro" id="IPR036388">
    <property type="entry name" value="WH-like_DNA-bd_sf"/>
</dbReference>
<dbReference type="SUPFAM" id="SSF48452">
    <property type="entry name" value="TPR-like"/>
    <property type="match status" value="3"/>
</dbReference>
<name>A0A2N9B2P5_STRCX</name>
<keyword evidence="11" id="KW-1185">Reference proteome</keyword>
<evidence type="ECO:0000256" key="5">
    <source>
        <dbReference type="ARBA" id="ARBA00023163"/>
    </source>
</evidence>
<dbReference type="GO" id="GO:0006355">
    <property type="term" value="P:regulation of DNA-templated transcription"/>
    <property type="evidence" value="ECO:0007669"/>
    <property type="project" value="InterPro"/>
</dbReference>
<gene>
    <name evidence="10" type="primary">afsR_2</name>
    <name evidence="10" type="ORF">SCNRRL3882_1057</name>
</gene>
<reference evidence="11" key="1">
    <citation type="submission" date="2017-11" db="EMBL/GenBank/DDBJ databases">
        <authorList>
            <person name="Wibberg D."/>
        </authorList>
    </citation>
    <scope>NUCLEOTIDE SEQUENCE [LARGE SCALE GENOMIC DNA]</scope>
</reference>
<dbReference type="PROSITE" id="PS51755">
    <property type="entry name" value="OMPR_PHOB"/>
    <property type="match status" value="1"/>
</dbReference>
<dbReference type="PROSITE" id="PS50005">
    <property type="entry name" value="TPR"/>
    <property type="match status" value="2"/>
</dbReference>
<dbReference type="InterPro" id="IPR001867">
    <property type="entry name" value="OmpR/PhoB-type_DNA-bd"/>
</dbReference>
<dbReference type="Gene3D" id="1.10.8.430">
    <property type="entry name" value="Helical domain of apoptotic protease-activating factors"/>
    <property type="match status" value="1"/>
</dbReference>
<dbReference type="SMART" id="SM00862">
    <property type="entry name" value="Trans_reg_C"/>
    <property type="match status" value="1"/>
</dbReference>
<dbReference type="InterPro" id="IPR005158">
    <property type="entry name" value="BTAD"/>
</dbReference>
<dbReference type="Gene3D" id="1.10.10.10">
    <property type="entry name" value="Winged helix-like DNA-binding domain superfamily/Winged helix DNA-binding domain"/>
    <property type="match status" value="1"/>
</dbReference>
<feature type="region of interest" description="Disordered" evidence="8">
    <location>
        <begin position="249"/>
        <end position="284"/>
    </location>
</feature>
<evidence type="ECO:0000256" key="6">
    <source>
        <dbReference type="PROSITE-ProRule" id="PRU00339"/>
    </source>
</evidence>
<dbReference type="PANTHER" id="PTHR35807">
    <property type="entry name" value="TRANSCRIPTIONAL REGULATOR REDD-RELATED"/>
    <property type="match status" value="1"/>
</dbReference>
<dbReference type="SUPFAM" id="SSF46894">
    <property type="entry name" value="C-terminal effector domain of the bipartite response regulators"/>
    <property type="match status" value="1"/>
</dbReference>
<evidence type="ECO:0000256" key="3">
    <source>
        <dbReference type="ARBA" id="ARBA00023015"/>
    </source>
</evidence>
<protein>
    <submittedName>
        <fullName evidence="10">Regulatory protein AfsR</fullName>
    </submittedName>
</protein>
<evidence type="ECO:0000256" key="8">
    <source>
        <dbReference type="SAM" id="MobiDB-lite"/>
    </source>
</evidence>
<accession>A0A2N9B2P5</accession>
<dbReference type="Pfam" id="PF13424">
    <property type="entry name" value="TPR_12"/>
    <property type="match status" value="3"/>
</dbReference>
<dbReference type="PANTHER" id="PTHR35807:SF1">
    <property type="entry name" value="TRANSCRIPTIONAL REGULATOR REDD"/>
    <property type="match status" value="1"/>
</dbReference>
<dbReference type="Proteomes" id="UP000235464">
    <property type="component" value="Chromosome I"/>
</dbReference>
<dbReference type="CDD" id="cd15831">
    <property type="entry name" value="BTAD"/>
    <property type="match status" value="1"/>
</dbReference>
<keyword evidence="3" id="KW-0805">Transcription regulation</keyword>
<dbReference type="EMBL" id="LT963352">
    <property type="protein sequence ID" value="SOR77585.1"/>
    <property type="molecule type" value="Genomic_DNA"/>
</dbReference>
<dbReference type="InterPro" id="IPR019734">
    <property type="entry name" value="TPR_rpt"/>
</dbReference>
<organism evidence="10 11">
    <name type="scientific">Streptomyces chartreusis NRRL 3882</name>
    <dbReference type="NCBI Taxonomy" id="1079985"/>
    <lineage>
        <taxon>Bacteria</taxon>
        <taxon>Bacillati</taxon>
        <taxon>Actinomycetota</taxon>
        <taxon>Actinomycetes</taxon>
        <taxon>Kitasatosporales</taxon>
        <taxon>Streptomycetaceae</taxon>
        <taxon>Streptomyces</taxon>
    </lineage>
</organism>
<dbReference type="SUPFAM" id="SSF52540">
    <property type="entry name" value="P-loop containing nucleoside triphosphate hydrolases"/>
    <property type="match status" value="1"/>
</dbReference>
<keyword evidence="5" id="KW-0804">Transcription</keyword>
<comment type="similarity">
    <text evidence="1">Belongs to the AfsR/DnrI/RedD regulatory family.</text>
</comment>
<evidence type="ECO:0000256" key="7">
    <source>
        <dbReference type="PROSITE-ProRule" id="PRU01091"/>
    </source>
</evidence>
<evidence type="ECO:0000256" key="1">
    <source>
        <dbReference type="ARBA" id="ARBA00005820"/>
    </source>
</evidence>
<evidence type="ECO:0000256" key="4">
    <source>
        <dbReference type="ARBA" id="ARBA00023125"/>
    </source>
</evidence>
<evidence type="ECO:0000313" key="10">
    <source>
        <dbReference type="EMBL" id="SOR77585.1"/>
    </source>
</evidence>
<dbReference type="InterPro" id="IPR051677">
    <property type="entry name" value="AfsR-DnrI-RedD_regulator"/>
</dbReference>
<dbReference type="PRINTS" id="PR00364">
    <property type="entry name" value="DISEASERSIST"/>
</dbReference>
<keyword evidence="6" id="KW-0802">TPR repeat</keyword>
<dbReference type="Gene3D" id="1.25.40.10">
    <property type="entry name" value="Tetratricopeptide repeat domain"/>
    <property type="match status" value="2"/>
</dbReference>
<dbReference type="SMART" id="SM00028">
    <property type="entry name" value="TPR"/>
    <property type="match status" value="7"/>
</dbReference>
<evidence type="ECO:0000256" key="2">
    <source>
        <dbReference type="ARBA" id="ARBA00023012"/>
    </source>
</evidence>
<evidence type="ECO:0000313" key="11">
    <source>
        <dbReference type="Proteomes" id="UP000235464"/>
    </source>
</evidence>
<feature type="repeat" description="TPR" evidence="6">
    <location>
        <begin position="850"/>
        <end position="883"/>
    </location>
</feature>
<dbReference type="InterPro" id="IPR011990">
    <property type="entry name" value="TPR-like_helical_dom_sf"/>
</dbReference>
<keyword evidence="2" id="KW-0902">Two-component regulatory system</keyword>
<dbReference type="InterPro" id="IPR016032">
    <property type="entry name" value="Sig_transdc_resp-reg_C-effctor"/>
</dbReference>
<dbReference type="GO" id="GO:0000160">
    <property type="term" value="P:phosphorelay signal transduction system"/>
    <property type="evidence" value="ECO:0007669"/>
    <property type="project" value="UniProtKB-KW"/>
</dbReference>
<feature type="DNA-binding region" description="OmpR/PhoB-type" evidence="7">
    <location>
        <begin position="1"/>
        <end position="96"/>
    </location>
</feature>
<keyword evidence="4 7" id="KW-0238">DNA-binding</keyword>
<dbReference type="SMART" id="SM01043">
    <property type="entry name" value="BTAD"/>
    <property type="match status" value="1"/>
</dbReference>
<feature type="compositionally biased region" description="Pro residues" evidence="8">
    <location>
        <begin position="262"/>
        <end position="283"/>
    </location>
</feature>
<dbReference type="InterPro" id="IPR042197">
    <property type="entry name" value="Apaf_helical"/>
</dbReference>
<dbReference type="InterPro" id="IPR027417">
    <property type="entry name" value="P-loop_NTPase"/>
</dbReference>
<proteinExistence type="inferred from homology"/>
<evidence type="ECO:0000259" key="9">
    <source>
        <dbReference type="PROSITE" id="PS51755"/>
    </source>
</evidence>
<dbReference type="GO" id="GO:0003677">
    <property type="term" value="F:DNA binding"/>
    <property type="evidence" value="ECO:0007669"/>
    <property type="project" value="UniProtKB-UniRule"/>
</dbReference>
<sequence length="1042" mass="113230">MEFQVLGPVGLRVDGQRVELGSDKERTLLAVLALDVSRPVALDTLMDRLWDGEPPPQARGNTHSYVSRLRRRLKTAPPAANAPRIVSRAHTYTLDAPRASVDWHRFQHLVTRAGGAAADGDDERAAALLDLAERLWRGEALAGLPGLWAESVRRTLAQRRLTATVARTAAQLRLGRFAETGAELSALVDRHPGDETLAGQLMLAYYGSDRYTDALRVHQEIRHLLMTQYGSRPGAELNRIHRGILERTPAADLARGRAAPPGTAPAPPRPALPRPPRNLPHQPPLVGRRAELRDLSSMADAPAADGQVISLESVSTVSGMAGVGKTAVAVNGAALLAPRFPDAQLYVDLRGHSPVGEPLDPGAALATLLRLLGAPAETIPVELEGRSALWRTMLAERRAVIVLDDAVSAAQIRPLLPGGSPSLTIITSRRHLTGLPHARHIPLDVLPSDDAVALFRAFAGAARTHSTEETARIVRLCGHLPLAIELVASRFRAHPSWTLTTLAERLTRGEGRLGEIRDAEQEVARALDLTYQTLTEEQRTAFRRLSLHPGVDFTTDSAAAGLGLAPPAAERVLESLLACHLLREPAPDRYQYHDLLREYGRSRSMTDDTDQDRAAVLRRLTDFYVDAADRADRLAHPRRIRPASPHARPGEHLPQWPDAEAARAWLAAERANLLATERHARSHGRAGAAARLAYAMAGFLNQECHWNDARTVLEPAVEHWARAGDQAALCRSLIHLSAVHAHTARYPEAADAGERALRIARATGYAEAEAEVLRTLGTLAWHRGDNRAALGLFQQAFTLTAAAGDSVATARLHNNMAVTLLFLGQHDRALEHFQKSLTGFSEAGDHAALGKTLNNIGDLHMRTGDLESARRSFEESLAVLEHAGNRYDRATVRCSLADALTESGDTTAALPLYQEAFTEFRSLGDRKSQADTATGMGEAHRKAGETDKAVRHLLDALDIARTIGAAHQETRALRRLGQVYSDAGRFDSAAEYLRAAISLAEHTHEADEKTKAEDLLTELRQAFDLSGGDLTSNQDAGPRFSI</sequence>
<dbReference type="AlphaFoldDB" id="A0A2N9B2P5"/>